<protein>
    <recommendedName>
        <fullName evidence="4">50S ribosomal protein L7/L12</fullName>
    </recommendedName>
</protein>
<evidence type="ECO:0008006" key="4">
    <source>
        <dbReference type="Google" id="ProtNLM"/>
    </source>
</evidence>
<name>A0A955LKJ3_UNCKA</name>
<feature type="region of interest" description="Disordered" evidence="1">
    <location>
        <begin position="251"/>
        <end position="343"/>
    </location>
</feature>
<evidence type="ECO:0000313" key="2">
    <source>
        <dbReference type="EMBL" id="MCA9392088.1"/>
    </source>
</evidence>
<dbReference type="EMBL" id="JAGQKZ010000019">
    <property type="protein sequence ID" value="MCA9392088.1"/>
    <property type="molecule type" value="Genomic_DNA"/>
</dbReference>
<comment type="caution">
    <text evidence="2">The sequence shown here is derived from an EMBL/GenBank/DDBJ whole genome shotgun (WGS) entry which is preliminary data.</text>
</comment>
<organism evidence="2 3">
    <name type="scientific">candidate division WWE3 bacterium</name>
    <dbReference type="NCBI Taxonomy" id="2053526"/>
    <lineage>
        <taxon>Bacteria</taxon>
        <taxon>Katanobacteria</taxon>
    </lineage>
</organism>
<accession>A0A955LKJ3</accession>
<evidence type="ECO:0000313" key="3">
    <source>
        <dbReference type="Proteomes" id="UP000751518"/>
    </source>
</evidence>
<gene>
    <name evidence="2" type="ORF">KC614_02695</name>
</gene>
<dbReference type="Proteomes" id="UP000751518">
    <property type="component" value="Unassembled WGS sequence"/>
</dbReference>
<evidence type="ECO:0000256" key="1">
    <source>
        <dbReference type="SAM" id="MobiDB-lite"/>
    </source>
</evidence>
<reference evidence="2" key="2">
    <citation type="journal article" date="2021" name="Microbiome">
        <title>Successional dynamics and alternative stable states in a saline activated sludge microbial community over 9 years.</title>
        <authorList>
            <person name="Wang Y."/>
            <person name="Ye J."/>
            <person name="Ju F."/>
            <person name="Liu L."/>
            <person name="Boyd J.A."/>
            <person name="Deng Y."/>
            <person name="Parks D.H."/>
            <person name="Jiang X."/>
            <person name="Yin X."/>
            <person name="Woodcroft B.J."/>
            <person name="Tyson G.W."/>
            <person name="Hugenholtz P."/>
            <person name="Polz M.F."/>
            <person name="Zhang T."/>
        </authorList>
    </citation>
    <scope>NUCLEOTIDE SEQUENCE</scope>
    <source>
        <strain evidence="2">HKST-UBA03</strain>
    </source>
</reference>
<feature type="compositionally biased region" description="Basic and acidic residues" evidence="1">
    <location>
        <begin position="251"/>
        <end position="293"/>
    </location>
</feature>
<feature type="compositionally biased region" description="Acidic residues" evidence="1">
    <location>
        <begin position="84"/>
        <end position="97"/>
    </location>
</feature>
<sequence length="343" mass="37698">MADDSNQKDDIKNIQLEQRLAQIEQMLLELRANVVEEAASEPEQKSVPNAKGTVSKVDNDRPREAKKANAGDKSEPLNRADSSEEKDDSPNNEDEESNGPPIGEIGVFDGEFVLMPNDKKYQVPPNYISKSMLVEGDKLRLTSHGDQNEFQVVEQIDREELTGILTKKDFLWTVMVGEFSFKVVSAAIRYHGGDIGDKVTVFVPKGYKDLVPTWAAVKSIEKGAASEGGFAGSKSAQDIIKDKKMRYVERTNAEKTDETPPQKEKSKDVSKSSRGEEARKAADLTGRKGEIDITKTSQRGEVNIVNNSTKVGPSEPEDKPQTLASSESEPAAMADFDGVPPLR</sequence>
<reference evidence="2" key="1">
    <citation type="submission" date="2020-04" db="EMBL/GenBank/DDBJ databases">
        <authorList>
            <person name="Zhang T."/>
        </authorList>
    </citation>
    <scope>NUCLEOTIDE SEQUENCE</scope>
    <source>
        <strain evidence="2">HKST-UBA03</strain>
    </source>
</reference>
<dbReference type="AlphaFoldDB" id="A0A955LKJ3"/>
<proteinExistence type="predicted"/>
<feature type="region of interest" description="Disordered" evidence="1">
    <location>
        <begin position="37"/>
        <end position="103"/>
    </location>
</feature>
<feature type="compositionally biased region" description="Polar residues" evidence="1">
    <location>
        <begin position="294"/>
        <end position="311"/>
    </location>
</feature>
<feature type="compositionally biased region" description="Basic and acidic residues" evidence="1">
    <location>
        <begin position="57"/>
        <end position="83"/>
    </location>
</feature>